<dbReference type="PANTHER" id="PTHR28259:SF1">
    <property type="entry name" value="FLUORIDE EXPORT PROTEIN 1-RELATED"/>
    <property type="match status" value="1"/>
</dbReference>
<keyword evidence="5 10" id="KW-0472">Membrane</keyword>
<feature type="transmembrane region" description="Helical" evidence="10">
    <location>
        <begin position="97"/>
        <end position="120"/>
    </location>
</feature>
<keyword evidence="10" id="KW-0479">Metal-binding</keyword>
<evidence type="ECO:0000256" key="2">
    <source>
        <dbReference type="ARBA" id="ARBA00022475"/>
    </source>
</evidence>
<feature type="transmembrane region" description="Helical" evidence="10">
    <location>
        <begin position="37"/>
        <end position="56"/>
    </location>
</feature>
<comment type="caution">
    <text evidence="11">The sequence shown here is derived from an EMBL/GenBank/DDBJ whole genome shotgun (WGS) entry which is preliminary data.</text>
</comment>
<sequence>MIVVLTLVAGAFGAVTRFVLDSSIKQRWTSSFPLATVVINVTGSLLLGVLAGLVLFHGQPSAWQTIVGTGFCGGYTTFSTASFETVRLVQLGRRGFALLNALGSLVLSVAACAAGLAGMWSLS</sequence>
<evidence type="ECO:0000256" key="5">
    <source>
        <dbReference type="ARBA" id="ARBA00023136"/>
    </source>
</evidence>
<protein>
    <recommendedName>
        <fullName evidence="10">Fluoride-specific ion channel FluC</fullName>
    </recommendedName>
</protein>
<comment type="catalytic activity">
    <reaction evidence="8">
        <text>fluoride(in) = fluoride(out)</text>
        <dbReference type="Rhea" id="RHEA:76159"/>
        <dbReference type="ChEBI" id="CHEBI:17051"/>
    </reaction>
    <physiologicalReaction direction="left-to-right" evidence="8">
        <dbReference type="Rhea" id="RHEA:76160"/>
    </physiologicalReaction>
</comment>
<comment type="subcellular location">
    <subcellularLocation>
        <location evidence="1 10">Cell membrane</location>
        <topology evidence="1 10">Multi-pass membrane protein</topology>
    </subcellularLocation>
</comment>
<keyword evidence="6 10" id="KW-0407">Ion channel</keyword>
<dbReference type="NCBIfam" id="TIGR00494">
    <property type="entry name" value="crcB"/>
    <property type="match status" value="1"/>
</dbReference>
<comment type="caution">
    <text evidence="10">Lacks conserved residue(s) required for the propagation of feature annotation.</text>
</comment>
<feature type="binding site" evidence="10">
    <location>
        <position position="73"/>
    </location>
    <ligand>
        <name>Na(+)</name>
        <dbReference type="ChEBI" id="CHEBI:29101"/>
        <note>structural</note>
    </ligand>
</feature>
<accession>A0ABT1M5R5</accession>
<keyword evidence="12" id="KW-1185">Reference proteome</keyword>
<keyword evidence="3 10" id="KW-0812">Transmembrane</keyword>
<name>A0ABT1M5R5_9MYCO</name>
<dbReference type="PANTHER" id="PTHR28259">
    <property type="entry name" value="FLUORIDE EXPORT PROTEIN 1-RELATED"/>
    <property type="match status" value="1"/>
</dbReference>
<feature type="binding site" evidence="10">
    <location>
        <position position="76"/>
    </location>
    <ligand>
        <name>Na(+)</name>
        <dbReference type="ChEBI" id="CHEBI:29101"/>
        <note>structural</note>
    </ligand>
</feature>
<keyword evidence="2 10" id="KW-1003">Cell membrane</keyword>
<organism evidence="11 12">
    <name type="scientific">Mycolicibacterium arenosum</name>
    <dbReference type="NCBI Taxonomy" id="2952157"/>
    <lineage>
        <taxon>Bacteria</taxon>
        <taxon>Bacillati</taxon>
        <taxon>Actinomycetota</taxon>
        <taxon>Actinomycetes</taxon>
        <taxon>Mycobacteriales</taxon>
        <taxon>Mycobacteriaceae</taxon>
        <taxon>Mycolicibacterium</taxon>
    </lineage>
</organism>
<evidence type="ECO:0000313" key="11">
    <source>
        <dbReference type="EMBL" id="MCP9274503.1"/>
    </source>
</evidence>
<comment type="activity regulation">
    <text evidence="10">Na(+) is not transported, but it plays an essential structural role and its presence is essential for fluoride channel function.</text>
</comment>
<comment type="function">
    <text evidence="9 10">Fluoride-specific ion channel. Important for reducing fluoride concentration in the cell, thus reducing its toxicity.</text>
</comment>
<evidence type="ECO:0000256" key="3">
    <source>
        <dbReference type="ARBA" id="ARBA00022692"/>
    </source>
</evidence>
<gene>
    <name evidence="10 11" type="primary">crcB</name>
    <name evidence="10" type="synonym">fluC</name>
    <name evidence="11" type="ORF">NM203_20125</name>
</gene>
<evidence type="ECO:0000313" key="12">
    <source>
        <dbReference type="Proteomes" id="UP001651690"/>
    </source>
</evidence>
<proteinExistence type="inferred from homology"/>
<evidence type="ECO:0000256" key="10">
    <source>
        <dbReference type="HAMAP-Rule" id="MF_00454"/>
    </source>
</evidence>
<dbReference type="RefSeq" id="WP_255062072.1">
    <property type="nucleotide sequence ID" value="NZ_JANDBD010000008.1"/>
</dbReference>
<evidence type="ECO:0000256" key="8">
    <source>
        <dbReference type="ARBA" id="ARBA00035585"/>
    </source>
</evidence>
<keyword evidence="10" id="KW-0406">Ion transport</keyword>
<evidence type="ECO:0000256" key="1">
    <source>
        <dbReference type="ARBA" id="ARBA00004651"/>
    </source>
</evidence>
<dbReference type="InterPro" id="IPR003691">
    <property type="entry name" value="FluC"/>
</dbReference>
<keyword evidence="10" id="KW-0915">Sodium</keyword>
<comment type="similarity">
    <text evidence="7 10">Belongs to the fluoride channel Fluc/FEX (TC 1.A.43) family.</text>
</comment>
<keyword evidence="4 10" id="KW-1133">Transmembrane helix</keyword>
<evidence type="ECO:0000256" key="7">
    <source>
        <dbReference type="ARBA" id="ARBA00035120"/>
    </source>
</evidence>
<evidence type="ECO:0000256" key="4">
    <source>
        <dbReference type="ARBA" id="ARBA00022989"/>
    </source>
</evidence>
<keyword evidence="10" id="KW-0813">Transport</keyword>
<dbReference type="Proteomes" id="UP001651690">
    <property type="component" value="Unassembled WGS sequence"/>
</dbReference>
<dbReference type="EMBL" id="JANDBD010000008">
    <property type="protein sequence ID" value="MCP9274503.1"/>
    <property type="molecule type" value="Genomic_DNA"/>
</dbReference>
<evidence type="ECO:0000256" key="6">
    <source>
        <dbReference type="ARBA" id="ARBA00023303"/>
    </source>
</evidence>
<dbReference type="HAMAP" id="MF_00454">
    <property type="entry name" value="FluC"/>
    <property type="match status" value="1"/>
</dbReference>
<dbReference type="Pfam" id="PF02537">
    <property type="entry name" value="CRCB"/>
    <property type="match status" value="1"/>
</dbReference>
<reference evidence="11 12" key="1">
    <citation type="submission" date="2022-06" db="EMBL/GenBank/DDBJ databases">
        <title>Mycolicibacterium sp. CAU 1645 isolated from seawater.</title>
        <authorList>
            <person name="Kim W."/>
        </authorList>
    </citation>
    <scope>NUCLEOTIDE SEQUENCE [LARGE SCALE GENOMIC DNA]</scope>
    <source>
        <strain evidence="11 12">CAU 1645</strain>
    </source>
</reference>
<evidence type="ECO:0000256" key="9">
    <source>
        <dbReference type="ARBA" id="ARBA00049940"/>
    </source>
</evidence>